<proteinExistence type="predicted"/>
<name>A0A168DFK1_9BACL</name>
<evidence type="ECO:0000313" key="2">
    <source>
        <dbReference type="Proteomes" id="UP000076967"/>
    </source>
</evidence>
<dbReference type="AlphaFoldDB" id="A0A168DFK1"/>
<keyword evidence="2" id="KW-1185">Reference proteome</keyword>
<dbReference type="STRING" id="494026.PGLA_24975"/>
<accession>A0A168DFK1</accession>
<organism evidence="1 2">
    <name type="scientific">Paenibacillus glacialis</name>
    <dbReference type="NCBI Taxonomy" id="494026"/>
    <lineage>
        <taxon>Bacteria</taxon>
        <taxon>Bacillati</taxon>
        <taxon>Bacillota</taxon>
        <taxon>Bacilli</taxon>
        <taxon>Bacillales</taxon>
        <taxon>Paenibacillaceae</taxon>
        <taxon>Paenibacillus</taxon>
    </lineage>
</organism>
<dbReference type="EMBL" id="LVJH01000070">
    <property type="protein sequence ID" value="OAB34152.1"/>
    <property type="molecule type" value="Genomic_DNA"/>
</dbReference>
<gene>
    <name evidence="1" type="ORF">PGLA_24975</name>
</gene>
<sequence length="62" mass="7454">MIEDKPLMKSMMGDRIWRLMQTDPEEFKRETRAYFALGYPGWSVVRVKYPIVFLRDDRGIGR</sequence>
<protein>
    <submittedName>
        <fullName evidence="1">Uncharacterized protein</fullName>
    </submittedName>
</protein>
<comment type="caution">
    <text evidence="1">The sequence shown here is derived from an EMBL/GenBank/DDBJ whole genome shotgun (WGS) entry which is preliminary data.</text>
</comment>
<reference evidence="1 2" key="1">
    <citation type="submission" date="2016-03" db="EMBL/GenBank/DDBJ databases">
        <title>Draft genome sequence of Paenibacillus glacialis DSM 22343.</title>
        <authorList>
            <person name="Shin S.-K."/>
            <person name="Yi H."/>
        </authorList>
    </citation>
    <scope>NUCLEOTIDE SEQUENCE [LARGE SCALE GENOMIC DNA]</scope>
    <source>
        <strain evidence="1 2">DSM 22343</strain>
    </source>
</reference>
<evidence type="ECO:0000313" key="1">
    <source>
        <dbReference type="EMBL" id="OAB34152.1"/>
    </source>
</evidence>
<dbReference type="Proteomes" id="UP000076967">
    <property type="component" value="Unassembled WGS sequence"/>
</dbReference>